<dbReference type="GO" id="GO:0000150">
    <property type="term" value="F:DNA strand exchange activity"/>
    <property type="evidence" value="ECO:0007669"/>
    <property type="project" value="InterPro"/>
</dbReference>
<organism evidence="2 3">
    <name type="scientific">Massilia oculi</name>
    <dbReference type="NCBI Taxonomy" id="945844"/>
    <lineage>
        <taxon>Bacteria</taxon>
        <taxon>Pseudomonadati</taxon>
        <taxon>Pseudomonadota</taxon>
        <taxon>Betaproteobacteria</taxon>
        <taxon>Burkholderiales</taxon>
        <taxon>Oxalobacteraceae</taxon>
        <taxon>Telluria group</taxon>
        <taxon>Massilia</taxon>
    </lineage>
</organism>
<dbReference type="InterPro" id="IPR011109">
    <property type="entry name" value="DNA_bind_recombinase_dom"/>
</dbReference>
<dbReference type="RefSeq" id="WP_109343443.1">
    <property type="nucleotide sequence ID" value="NZ_JBHRVO010000003.1"/>
</dbReference>
<gene>
    <name evidence="2" type="ORF">DIR46_00080</name>
</gene>
<dbReference type="InterPro" id="IPR050639">
    <property type="entry name" value="SSR_resolvase"/>
</dbReference>
<dbReference type="AlphaFoldDB" id="A0A2S2DCF2"/>
<evidence type="ECO:0000313" key="3">
    <source>
        <dbReference type="Proteomes" id="UP000245820"/>
    </source>
</evidence>
<evidence type="ECO:0000259" key="1">
    <source>
        <dbReference type="PROSITE" id="PS51737"/>
    </source>
</evidence>
<name>A0A2S2DCF2_9BURK</name>
<dbReference type="OrthoDB" id="5479610at2"/>
<dbReference type="Pfam" id="PF07508">
    <property type="entry name" value="Recombinase"/>
    <property type="match status" value="1"/>
</dbReference>
<dbReference type="PANTHER" id="PTHR30461:SF23">
    <property type="entry name" value="DNA RECOMBINASE-RELATED"/>
    <property type="match status" value="1"/>
</dbReference>
<protein>
    <recommendedName>
        <fullName evidence="1">Recombinase domain-containing protein</fullName>
    </recommendedName>
</protein>
<dbReference type="GO" id="GO:0003677">
    <property type="term" value="F:DNA binding"/>
    <property type="evidence" value="ECO:0007669"/>
    <property type="project" value="InterPro"/>
</dbReference>
<dbReference type="Gene3D" id="3.90.1750.20">
    <property type="entry name" value="Putative Large Serine Recombinase, Chain B, Domain 2"/>
    <property type="match status" value="1"/>
</dbReference>
<feature type="domain" description="Recombinase" evidence="1">
    <location>
        <begin position="62"/>
        <end position="186"/>
    </location>
</feature>
<proteinExistence type="predicted"/>
<dbReference type="PROSITE" id="PS51737">
    <property type="entry name" value="RECOMBINASE_DNA_BIND"/>
    <property type="match status" value="1"/>
</dbReference>
<sequence length="373" mass="42158">MLKGLKRAMAAEYSRELSAKVFRAQCRLTEAGFKQGGLAGYGLRRIAISAAGQPKALLRVGERKSMPTDRVTYAKGPDNEVAIIHRIYVMYLTESMSDTSIARRLNFEGVENKFGRTWSAYHVKQVLTNDKYAGTLVFNRSTQRLKSSRRANAQAARVKVENAFDAIVSRELLEEARAERNRRRRQWSDDEMLDALRQIFVEHGTVTPDLINASGGPAVKSYAFRFNGITSAMGLAGVTWSSLTDSTITRYRMRCITRDMTIELERSAAAVNALVEKLSPRTFRLNGVTARLLCTRCRYERSHPCWKVALVHQPAVDFIIWVRADTSNERVDGIYLIPTADFPNHLYIWPSARSLARYQQYAHASIATMFGCK</sequence>
<dbReference type="EMBL" id="CP029343">
    <property type="protein sequence ID" value="AWL03017.1"/>
    <property type="molecule type" value="Genomic_DNA"/>
</dbReference>
<dbReference type="InterPro" id="IPR038109">
    <property type="entry name" value="DNA_bind_recomb_sf"/>
</dbReference>
<reference evidence="2 3" key="1">
    <citation type="submission" date="2018-05" db="EMBL/GenBank/DDBJ databases">
        <title>Complete genome sequence of Massilia oculi sp. nov. CCUG 43427T (=DSM 26321T), the type strain of M. oculi, and comparison with genome sequences of other Massilia strains.</title>
        <authorList>
            <person name="Zhu B."/>
        </authorList>
    </citation>
    <scope>NUCLEOTIDE SEQUENCE [LARGE SCALE GENOMIC DNA]</scope>
    <source>
        <strain evidence="2 3">CCUG 43427</strain>
    </source>
</reference>
<dbReference type="Proteomes" id="UP000245820">
    <property type="component" value="Chromosome"/>
</dbReference>
<accession>A0A2S2DCF2</accession>
<evidence type="ECO:0000313" key="2">
    <source>
        <dbReference type="EMBL" id="AWL03017.1"/>
    </source>
</evidence>
<dbReference type="PANTHER" id="PTHR30461">
    <property type="entry name" value="DNA-INVERTASE FROM LAMBDOID PROPHAGE"/>
    <property type="match status" value="1"/>
</dbReference>
<dbReference type="KEGG" id="mtim:DIR46_00080"/>
<keyword evidence="3" id="KW-1185">Reference proteome</keyword>